<keyword evidence="3" id="KW-1185">Reference proteome</keyword>
<evidence type="ECO:0000313" key="2">
    <source>
        <dbReference type="EMBL" id="PWA43608.1"/>
    </source>
</evidence>
<evidence type="ECO:0000259" key="1">
    <source>
        <dbReference type="PROSITE" id="PS50104"/>
    </source>
</evidence>
<organism evidence="2 3">
    <name type="scientific">Artemisia annua</name>
    <name type="common">Sweet wormwood</name>
    <dbReference type="NCBI Taxonomy" id="35608"/>
    <lineage>
        <taxon>Eukaryota</taxon>
        <taxon>Viridiplantae</taxon>
        <taxon>Streptophyta</taxon>
        <taxon>Embryophyta</taxon>
        <taxon>Tracheophyta</taxon>
        <taxon>Spermatophyta</taxon>
        <taxon>Magnoliopsida</taxon>
        <taxon>eudicotyledons</taxon>
        <taxon>Gunneridae</taxon>
        <taxon>Pentapetalae</taxon>
        <taxon>asterids</taxon>
        <taxon>campanulids</taxon>
        <taxon>Asterales</taxon>
        <taxon>Asteraceae</taxon>
        <taxon>Asteroideae</taxon>
        <taxon>Anthemideae</taxon>
        <taxon>Artemisiinae</taxon>
        <taxon>Artemisia</taxon>
    </lineage>
</organism>
<dbReference type="SMART" id="SM00255">
    <property type="entry name" value="TIR"/>
    <property type="match status" value="1"/>
</dbReference>
<dbReference type="InterPro" id="IPR044974">
    <property type="entry name" value="Disease_R_plants"/>
</dbReference>
<accession>A0A2U1L3M0</accession>
<dbReference type="Gene3D" id="3.40.50.10140">
    <property type="entry name" value="Toll/interleukin-1 receptor homology (TIR) domain"/>
    <property type="match status" value="1"/>
</dbReference>
<reference evidence="2 3" key="1">
    <citation type="journal article" date="2018" name="Mol. Plant">
        <title>The genome of Artemisia annua provides insight into the evolution of Asteraceae family and artemisinin biosynthesis.</title>
        <authorList>
            <person name="Shen Q."/>
            <person name="Zhang L."/>
            <person name="Liao Z."/>
            <person name="Wang S."/>
            <person name="Yan T."/>
            <person name="Shi P."/>
            <person name="Liu M."/>
            <person name="Fu X."/>
            <person name="Pan Q."/>
            <person name="Wang Y."/>
            <person name="Lv Z."/>
            <person name="Lu X."/>
            <person name="Zhang F."/>
            <person name="Jiang W."/>
            <person name="Ma Y."/>
            <person name="Chen M."/>
            <person name="Hao X."/>
            <person name="Li L."/>
            <person name="Tang Y."/>
            <person name="Lv G."/>
            <person name="Zhou Y."/>
            <person name="Sun X."/>
            <person name="Brodelius P.E."/>
            <person name="Rose J.K.C."/>
            <person name="Tang K."/>
        </authorList>
    </citation>
    <scope>NUCLEOTIDE SEQUENCE [LARGE SCALE GENOMIC DNA]</scope>
    <source>
        <strain evidence="3">cv. Huhao1</strain>
        <tissue evidence="2">Leaf</tissue>
    </source>
</reference>
<keyword evidence="2" id="KW-0675">Receptor</keyword>
<dbReference type="InterPro" id="IPR000157">
    <property type="entry name" value="TIR_dom"/>
</dbReference>
<proteinExistence type="predicted"/>
<comment type="caution">
    <text evidence="2">The sequence shown here is derived from an EMBL/GenBank/DDBJ whole genome shotgun (WGS) entry which is preliminary data.</text>
</comment>
<dbReference type="AlphaFoldDB" id="A0A2U1L3M0"/>
<dbReference type="PANTHER" id="PTHR11017">
    <property type="entry name" value="LEUCINE-RICH REPEAT-CONTAINING PROTEIN"/>
    <property type="match status" value="1"/>
</dbReference>
<gene>
    <name evidence="2" type="ORF">CTI12_AA531390</name>
</gene>
<dbReference type="EMBL" id="PKPP01011735">
    <property type="protein sequence ID" value="PWA43608.1"/>
    <property type="molecule type" value="Genomic_DNA"/>
</dbReference>
<dbReference type="InterPro" id="IPR035897">
    <property type="entry name" value="Toll_tir_struct_dom_sf"/>
</dbReference>
<name>A0A2U1L3M0_ARTAN</name>
<dbReference type="SUPFAM" id="SSF52200">
    <property type="entry name" value="Toll/Interleukin receptor TIR domain"/>
    <property type="match status" value="1"/>
</dbReference>
<dbReference type="Gene3D" id="3.40.50.300">
    <property type="entry name" value="P-loop containing nucleotide triphosphate hydrolases"/>
    <property type="match status" value="1"/>
</dbReference>
<dbReference type="Pfam" id="PF01582">
    <property type="entry name" value="TIR"/>
    <property type="match status" value="1"/>
</dbReference>
<dbReference type="InterPro" id="IPR027417">
    <property type="entry name" value="P-loop_NTPase"/>
</dbReference>
<dbReference type="Proteomes" id="UP000245207">
    <property type="component" value="Unassembled WGS sequence"/>
</dbReference>
<dbReference type="SUPFAM" id="SSF52540">
    <property type="entry name" value="P-loop containing nucleoside triphosphate hydrolases"/>
    <property type="match status" value="1"/>
</dbReference>
<dbReference type="PANTHER" id="PTHR11017:SF544">
    <property type="entry name" value="ADP-RIBOSYL CYCLASE_CYCLIC ADP-RIBOSE HYDROLASE"/>
    <property type="match status" value="1"/>
</dbReference>
<sequence length="195" mass="21888">MDKGIYTYKDDEKIQKGKRISDDLIKSIEDSKFYIIVFSKNYACSSRCLEEVVKIMECQKMSEHTAYPVFYDVEPNEVRKQSGAVGKAFANHENEEAAGKLREALKEAADLAGWELKNTLDGHQARFIKKIVQEISLELRSINSGFDEKLVGMETRVKDVVSSLEVSIDEVRMIGIKGMGGAGKTTTARAVFDHL</sequence>
<evidence type="ECO:0000313" key="3">
    <source>
        <dbReference type="Proteomes" id="UP000245207"/>
    </source>
</evidence>
<dbReference type="OrthoDB" id="6160824at2759"/>
<feature type="domain" description="TIR" evidence="1">
    <location>
        <begin position="1"/>
        <end position="139"/>
    </location>
</feature>
<protein>
    <submittedName>
        <fullName evidence="2">Toll/interleukin-1 receptor (TIR) domain-containing protein</fullName>
    </submittedName>
</protein>
<dbReference type="GO" id="GO:0006952">
    <property type="term" value="P:defense response"/>
    <property type="evidence" value="ECO:0007669"/>
    <property type="project" value="InterPro"/>
</dbReference>
<dbReference type="PROSITE" id="PS50104">
    <property type="entry name" value="TIR"/>
    <property type="match status" value="1"/>
</dbReference>
<dbReference type="GO" id="GO:0007165">
    <property type="term" value="P:signal transduction"/>
    <property type="evidence" value="ECO:0007669"/>
    <property type="project" value="InterPro"/>
</dbReference>